<name>A0AAE0TYR8_9PEZI</name>
<reference evidence="1" key="2">
    <citation type="submission" date="2023-06" db="EMBL/GenBank/DDBJ databases">
        <authorList>
            <consortium name="Lawrence Berkeley National Laboratory"/>
            <person name="Haridas S."/>
            <person name="Hensen N."/>
            <person name="Bonometti L."/>
            <person name="Westerberg I."/>
            <person name="Brannstrom I.O."/>
            <person name="Guillou S."/>
            <person name="Cros-Aarteil S."/>
            <person name="Calhoun S."/>
            <person name="Kuo A."/>
            <person name="Mondo S."/>
            <person name="Pangilinan J."/>
            <person name="Riley R."/>
            <person name="Labutti K."/>
            <person name="Andreopoulos B."/>
            <person name="Lipzen A."/>
            <person name="Chen C."/>
            <person name="Yanf M."/>
            <person name="Daum C."/>
            <person name="Ng V."/>
            <person name="Clum A."/>
            <person name="Steindorff A."/>
            <person name="Ohm R."/>
            <person name="Martin F."/>
            <person name="Silar P."/>
            <person name="Natvig D."/>
            <person name="Lalanne C."/>
            <person name="Gautier V."/>
            <person name="Ament-Velasquez S.L."/>
            <person name="Kruys A."/>
            <person name="Hutchinson M.I."/>
            <person name="Powell A.J."/>
            <person name="Barry K."/>
            <person name="Miller A.N."/>
            <person name="Grigoriev I.V."/>
            <person name="Debuchy R."/>
            <person name="Gladieux P."/>
            <person name="Thoren M.H."/>
            <person name="Johannesson H."/>
        </authorList>
    </citation>
    <scope>NUCLEOTIDE SEQUENCE</scope>
    <source>
        <strain evidence="1">CBS 958.72</strain>
    </source>
</reference>
<sequence length="210" mass="23122">MRNAHQGSKPRIMRGPTEKSVAFSDIPTGMRIRRRAYQRISTYLIHERFRFVYIMSACPLGCGKATATKPPFVGTWGGWSRVLVRKTPPRLGCWATPESRVRPNCPSACLCDLVGDQLRSLIFVTIVLHGIPPPCFFVGWLVGLLVGKRSNHESAKPACPCRYVELGAWRFGGALSSVQSNGLVAERAGPRTCCLHKSSFVVSFSSACKP</sequence>
<evidence type="ECO:0000313" key="2">
    <source>
        <dbReference type="Proteomes" id="UP001287356"/>
    </source>
</evidence>
<evidence type="ECO:0000313" key="1">
    <source>
        <dbReference type="EMBL" id="KAK3384384.1"/>
    </source>
</evidence>
<gene>
    <name evidence="1" type="ORF">B0T24DRAFT_82574</name>
</gene>
<proteinExistence type="predicted"/>
<comment type="caution">
    <text evidence="1">The sequence shown here is derived from an EMBL/GenBank/DDBJ whole genome shotgun (WGS) entry which is preliminary data.</text>
</comment>
<keyword evidence="2" id="KW-1185">Reference proteome</keyword>
<accession>A0AAE0TYR8</accession>
<dbReference type="EMBL" id="JAULSN010000001">
    <property type="protein sequence ID" value="KAK3384384.1"/>
    <property type="molecule type" value="Genomic_DNA"/>
</dbReference>
<dbReference type="Proteomes" id="UP001287356">
    <property type="component" value="Unassembled WGS sequence"/>
</dbReference>
<dbReference type="AlphaFoldDB" id="A0AAE0TYR8"/>
<reference evidence="1" key="1">
    <citation type="journal article" date="2023" name="Mol. Phylogenet. Evol.">
        <title>Genome-scale phylogeny and comparative genomics of the fungal order Sordariales.</title>
        <authorList>
            <person name="Hensen N."/>
            <person name="Bonometti L."/>
            <person name="Westerberg I."/>
            <person name="Brannstrom I.O."/>
            <person name="Guillou S."/>
            <person name="Cros-Aarteil S."/>
            <person name="Calhoun S."/>
            <person name="Haridas S."/>
            <person name="Kuo A."/>
            <person name="Mondo S."/>
            <person name="Pangilinan J."/>
            <person name="Riley R."/>
            <person name="LaButti K."/>
            <person name="Andreopoulos B."/>
            <person name="Lipzen A."/>
            <person name="Chen C."/>
            <person name="Yan M."/>
            <person name="Daum C."/>
            <person name="Ng V."/>
            <person name="Clum A."/>
            <person name="Steindorff A."/>
            <person name="Ohm R.A."/>
            <person name="Martin F."/>
            <person name="Silar P."/>
            <person name="Natvig D.O."/>
            <person name="Lalanne C."/>
            <person name="Gautier V."/>
            <person name="Ament-Velasquez S.L."/>
            <person name="Kruys A."/>
            <person name="Hutchinson M.I."/>
            <person name="Powell A.J."/>
            <person name="Barry K."/>
            <person name="Miller A.N."/>
            <person name="Grigoriev I.V."/>
            <person name="Debuchy R."/>
            <person name="Gladieux P."/>
            <person name="Hiltunen Thoren M."/>
            <person name="Johannesson H."/>
        </authorList>
    </citation>
    <scope>NUCLEOTIDE SEQUENCE</scope>
    <source>
        <strain evidence="1">CBS 958.72</strain>
    </source>
</reference>
<protein>
    <submittedName>
        <fullName evidence="1">Uncharacterized protein</fullName>
    </submittedName>
</protein>
<organism evidence="1 2">
    <name type="scientific">Lasiosphaeria ovina</name>
    <dbReference type="NCBI Taxonomy" id="92902"/>
    <lineage>
        <taxon>Eukaryota</taxon>
        <taxon>Fungi</taxon>
        <taxon>Dikarya</taxon>
        <taxon>Ascomycota</taxon>
        <taxon>Pezizomycotina</taxon>
        <taxon>Sordariomycetes</taxon>
        <taxon>Sordariomycetidae</taxon>
        <taxon>Sordariales</taxon>
        <taxon>Lasiosphaeriaceae</taxon>
        <taxon>Lasiosphaeria</taxon>
    </lineage>
</organism>